<sequence>MDHLSPEGKLTASDSGSLIVLFRPPAHRFRMTGRLCDQYGSVVDLQINGQSLYTNEAPMVVQPDYLVDNHTGQIVGLTYELPSPTWMLPRCKEMLRELDANAIRLSGNGSETIWMDVIWSETDSFKRVHAQLDYGLWAFLYAVKEPYLLQNGDVWTPPAGIVIGDLDQLGLVVSISVNETGDTTIEPMRQTED</sequence>
<dbReference type="RefSeq" id="WP_013631017.1">
    <property type="nucleotide sequence ID" value="NC_015174.1"/>
</dbReference>
<organism evidence="1 2">
    <name type="scientific">Rubinisphaera brasiliensis (strain ATCC 49424 / DSM 5305 / JCM 21570 / IAM 15109 / NBRC 103401 / IFAM 1448)</name>
    <name type="common">Planctomyces brasiliensis</name>
    <dbReference type="NCBI Taxonomy" id="756272"/>
    <lineage>
        <taxon>Bacteria</taxon>
        <taxon>Pseudomonadati</taxon>
        <taxon>Planctomycetota</taxon>
        <taxon>Planctomycetia</taxon>
        <taxon>Planctomycetales</taxon>
        <taxon>Planctomycetaceae</taxon>
        <taxon>Rubinisphaera</taxon>
    </lineage>
</organism>
<protein>
    <submittedName>
        <fullName evidence="1">Uncharacterized protein</fullName>
    </submittedName>
</protein>
<reference evidence="2" key="1">
    <citation type="submission" date="2011-02" db="EMBL/GenBank/DDBJ databases">
        <title>The complete genome of Planctomyces brasiliensis DSM 5305.</title>
        <authorList>
            <person name="Lucas S."/>
            <person name="Copeland A."/>
            <person name="Lapidus A."/>
            <person name="Bruce D."/>
            <person name="Goodwin L."/>
            <person name="Pitluck S."/>
            <person name="Kyrpides N."/>
            <person name="Mavromatis K."/>
            <person name="Pagani I."/>
            <person name="Ivanova N."/>
            <person name="Ovchinnikova G."/>
            <person name="Lu M."/>
            <person name="Detter J.C."/>
            <person name="Han C."/>
            <person name="Land M."/>
            <person name="Hauser L."/>
            <person name="Markowitz V."/>
            <person name="Cheng J.-F."/>
            <person name="Hugenholtz P."/>
            <person name="Woyke T."/>
            <person name="Wu D."/>
            <person name="Tindall B."/>
            <person name="Pomrenke H.G."/>
            <person name="Brambilla E."/>
            <person name="Klenk H.-P."/>
            <person name="Eisen J.A."/>
        </authorList>
    </citation>
    <scope>NUCLEOTIDE SEQUENCE [LARGE SCALE GENOMIC DNA]</scope>
    <source>
        <strain evidence="2">ATCC 49424 / DSM 5305 / JCM 21570 / NBRC 103401 / IFAM 1448</strain>
    </source>
</reference>
<accession>F0SQD4</accession>
<gene>
    <name evidence="1" type="ordered locus">Plabr_4742</name>
</gene>
<keyword evidence="2" id="KW-1185">Reference proteome</keyword>
<dbReference type="EMBL" id="CP002546">
    <property type="protein sequence ID" value="ADY62313.1"/>
    <property type="molecule type" value="Genomic_DNA"/>
</dbReference>
<evidence type="ECO:0000313" key="1">
    <source>
        <dbReference type="EMBL" id="ADY62313.1"/>
    </source>
</evidence>
<dbReference type="Proteomes" id="UP000006860">
    <property type="component" value="Chromosome"/>
</dbReference>
<dbReference type="AlphaFoldDB" id="F0SQD4"/>
<evidence type="ECO:0000313" key="2">
    <source>
        <dbReference type="Proteomes" id="UP000006860"/>
    </source>
</evidence>
<dbReference type="KEGG" id="pbs:Plabr_4742"/>
<proteinExistence type="predicted"/>
<dbReference type="HOGENOM" id="CLU_1407835_0_0_0"/>
<dbReference type="STRING" id="756272.Plabr_4742"/>
<name>F0SQD4_RUBBR</name>